<accession>A0ACA9KKA6</accession>
<dbReference type="EMBL" id="CAJVPU010001361">
    <property type="protein sequence ID" value="CAG8478674.1"/>
    <property type="molecule type" value="Genomic_DNA"/>
</dbReference>
<evidence type="ECO:0000313" key="2">
    <source>
        <dbReference type="Proteomes" id="UP000789702"/>
    </source>
</evidence>
<organism evidence="1 2">
    <name type="scientific">Dentiscutata heterogama</name>
    <dbReference type="NCBI Taxonomy" id="1316150"/>
    <lineage>
        <taxon>Eukaryota</taxon>
        <taxon>Fungi</taxon>
        <taxon>Fungi incertae sedis</taxon>
        <taxon>Mucoromycota</taxon>
        <taxon>Glomeromycotina</taxon>
        <taxon>Glomeromycetes</taxon>
        <taxon>Diversisporales</taxon>
        <taxon>Gigasporaceae</taxon>
        <taxon>Dentiscutata</taxon>
    </lineage>
</organism>
<name>A0ACA9KKA6_9GLOM</name>
<sequence length="270" mass="31136">MSLFFSNVCPTIDKGDDPNAFVLIDENRKVSSTNDAERIIELEKLSTHMSQTHSTNAIKVFWFIKCPYLKQNYLNNLRIGILQYVFVLYITTGIGFALQYKGKYCEEIFSIYFGQLYLVIIQTVSGLVANLCLNMLAKPVAKYLELIDINRGVTHLIELKSQLFWRGICVFAALFVITYQGHFINILVFFGLINSTEYWQPLNISKGIQAVLISIELFIIALIQIKAFPYRQYRPENRDRSSIVRSILDSMIPFDLIKECLYFILCCGEQ</sequence>
<proteinExistence type="predicted"/>
<gene>
    <name evidence="1" type="ORF">DHETER_LOCUS2034</name>
</gene>
<comment type="caution">
    <text evidence="1">The sequence shown here is derived from an EMBL/GenBank/DDBJ whole genome shotgun (WGS) entry which is preliminary data.</text>
</comment>
<protein>
    <submittedName>
        <fullName evidence="1">12330_t:CDS:1</fullName>
    </submittedName>
</protein>
<dbReference type="Proteomes" id="UP000789702">
    <property type="component" value="Unassembled WGS sequence"/>
</dbReference>
<evidence type="ECO:0000313" key="1">
    <source>
        <dbReference type="EMBL" id="CAG8478674.1"/>
    </source>
</evidence>
<reference evidence="1" key="1">
    <citation type="submission" date="2021-06" db="EMBL/GenBank/DDBJ databases">
        <authorList>
            <person name="Kallberg Y."/>
            <person name="Tangrot J."/>
            <person name="Rosling A."/>
        </authorList>
    </citation>
    <scope>NUCLEOTIDE SEQUENCE</scope>
    <source>
        <strain evidence="1">IL203A</strain>
    </source>
</reference>
<keyword evidence="2" id="KW-1185">Reference proteome</keyword>